<dbReference type="PROSITE" id="PS52040">
    <property type="entry name" value="TOPO_IIA"/>
    <property type="match status" value="1"/>
</dbReference>
<reference evidence="9 10" key="1">
    <citation type="journal article" date="2014" name="FEMS Microbiol. Lett.">
        <title>Draft genome sequences of three Holospora species (Holospora obtusa, Holospora undulata, and Holospora elegans), endonuclear symbiotic bacteria of the ciliate Paramecium caudatum.</title>
        <authorList>
            <person name="Dohra H."/>
            <person name="Tanaka K."/>
            <person name="Suzuki T."/>
            <person name="Fujishima M."/>
            <person name="Suzuki H."/>
        </authorList>
    </citation>
    <scope>NUCLEOTIDE SEQUENCE [LARGE SCALE GENOMIC DNA]</scope>
    <source>
        <strain evidence="9 10">F1</strain>
    </source>
</reference>
<dbReference type="AlphaFoldDB" id="W6TDZ6"/>
<gene>
    <name evidence="9" type="ORF">P618_200714</name>
</gene>
<dbReference type="NCBIfam" id="NF004044">
    <property type="entry name" value="PRK05561.1"/>
    <property type="match status" value="1"/>
</dbReference>
<dbReference type="InterPro" id="IPR013757">
    <property type="entry name" value="Topo_IIA_A_a_sf"/>
</dbReference>
<feature type="active site" description="O-(5'-phospho-DNA)-tyrosine intermediate" evidence="7">
    <location>
        <position position="125"/>
    </location>
</feature>
<evidence type="ECO:0000259" key="8">
    <source>
        <dbReference type="PROSITE" id="PS52040"/>
    </source>
</evidence>
<dbReference type="SMART" id="SM00434">
    <property type="entry name" value="TOP4c"/>
    <property type="match status" value="1"/>
</dbReference>
<dbReference type="NCBIfam" id="TIGR01063">
    <property type="entry name" value="gyrA"/>
    <property type="match status" value="1"/>
</dbReference>
<keyword evidence="4 7" id="KW-0799">Topoisomerase</keyword>
<evidence type="ECO:0000256" key="4">
    <source>
        <dbReference type="ARBA" id="ARBA00023029"/>
    </source>
</evidence>
<keyword evidence="10" id="KW-1185">Reference proteome</keyword>
<evidence type="ECO:0000313" key="10">
    <source>
        <dbReference type="Proteomes" id="UP000019112"/>
    </source>
</evidence>
<dbReference type="InterPro" id="IPR006691">
    <property type="entry name" value="GyrA/parC_rep"/>
</dbReference>
<dbReference type="NCBIfam" id="NF004043">
    <property type="entry name" value="PRK05560.1"/>
    <property type="match status" value="1"/>
</dbReference>
<dbReference type="eggNOG" id="COG0188">
    <property type="taxonomic scope" value="Bacteria"/>
</dbReference>
<dbReference type="InterPro" id="IPR050220">
    <property type="entry name" value="Type_II_DNA_Topoisomerases"/>
</dbReference>
<dbReference type="EMBL" id="AWTR02000065">
    <property type="protein sequence ID" value="ETZ07086.1"/>
    <property type="molecule type" value="Genomic_DNA"/>
</dbReference>
<protein>
    <recommendedName>
        <fullName evidence="3">DNA topoisomerase (ATP-hydrolyzing)</fullName>
        <ecNumber evidence="3">5.6.2.2</ecNumber>
    </recommendedName>
</protein>
<comment type="caution">
    <text evidence="9">The sequence shown here is derived from an EMBL/GenBank/DDBJ whole genome shotgun (WGS) entry which is preliminary data.</text>
</comment>
<dbReference type="RefSeq" id="WP_021826893.1">
    <property type="nucleotide sequence ID" value="NZ_AWTR02000065.1"/>
</dbReference>
<sequence length="899" mass="101854">MDKLNAQALEIVCVPVEEEIQRSYLDYAMSVIVGRALPDVRDGLKPVHRRILYAMEVLGFRHDRPHRKSANVVGEVVAKYHPHGTDPIYGALVRMAQWFSMREKLVDGHGNFGSMDGDRAAAMRYTEARLSALSDFILADYDKETVDFQPNYDDTQKMPVVLPAAFPNLLVNGGSGIAVGMATNIPCHNLSEVLDACCLLLDQKDAELEHIMKVLPGPDFPTKGIILGTKGIEEAYRTGKGTFLIRGQAQVEPYGKDRECILITDVPYQVNKAVLVERIAELAREKKIEGMSEIRDESDRSGVRIVIELKKDAVAQVILNQLYVLTDLQISFSVNMLALHRGYPVQLSLMEVLKAFLEFRKTVVVRRTQYYLRKDREAIRNLIGIYIAISHIDEVVELIKSSKDRDEALRALIAKVWQIDSMIYQYLALLEDQNVNMQDLSQYHLSQEQASAILSLRLHRLTGMEKQELSNQLEKLKINIQYYLELLRDDLKIDALMKEEFLHIKQKFGSPRLTELQKEYFQQSPEDLVACEDMVVTVSVNGYIKRVPLDAYRSQKRGGRGKNAMDVREEDAVCQIFVADTHRPLLFFTSKGIAYQMKVYELPLGTTSSRGKPLIAFFPLERDIEKIATILPLPKENIPPFIVFSTSQGNVRKNAVSDFFTIRANGKIAMKLDDGEQLIRVVLADDNQDILLSTHQGKSLRFSVQELRQFNSRNSTGVRGILLKPKDYVVSMTLLMHTLWSAQEIEAYMNRKDEQFLDASLPLNQNTIVYSDDDEALKARFKEMEEKEEFVLCVTMKGVGKRTSSYEYRRAHRGGQGVATMEITSRTGAVIQAMPVKDQDQILMLTSLGQLLRCPVKDIRISGRRTQGVRVFRLDKGETVVSVAVVSSETIDTSEELAE</sequence>
<feature type="domain" description="Topo IIA-type catalytic" evidence="8">
    <location>
        <begin position="37"/>
        <end position="528"/>
    </location>
</feature>
<dbReference type="Pfam" id="PF00521">
    <property type="entry name" value="DNA_topoisoIV"/>
    <property type="match status" value="1"/>
</dbReference>
<dbReference type="GO" id="GO:0005737">
    <property type="term" value="C:cytoplasm"/>
    <property type="evidence" value="ECO:0007669"/>
    <property type="project" value="TreeGrafter"/>
</dbReference>
<comment type="catalytic activity">
    <reaction evidence="1 7">
        <text>ATP-dependent breakage, passage and rejoining of double-stranded DNA.</text>
        <dbReference type="EC" id="5.6.2.2"/>
    </reaction>
</comment>
<evidence type="ECO:0000256" key="1">
    <source>
        <dbReference type="ARBA" id="ARBA00000185"/>
    </source>
</evidence>
<dbReference type="Gene3D" id="3.30.1360.40">
    <property type="match status" value="1"/>
</dbReference>
<evidence type="ECO:0000256" key="5">
    <source>
        <dbReference type="ARBA" id="ARBA00023125"/>
    </source>
</evidence>
<dbReference type="Pfam" id="PF03989">
    <property type="entry name" value="DNA_gyraseA_C"/>
    <property type="match status" value="6"/>
</dbReference>
<comment type="similarity">
    <text evidence="2">Belongs to the type II topoisomerase GyrA/ParC subunit family.</text>
</comment>
<keyword evidence="6 7" id="KW-0413">Isomerase</keyword>
<dbReference type="STRING" id="1399147.P618_200714"/>
<dbReference type="Gene3D" id="1.10.268.10">
    <property type="entry name" value="Topoisomerase, domain 3"/>
    <property type="match status" value="1"/>
</dbReference>
<dbReference type="GO" id="GO:0006265">
    <property type="term" value="P:DNA topological change"/>
    <property type="evidence" value="ECO:0007669"/>
    <property type="project" value="UniProtKB-UniRule"/>
</dbReference>
<dbReference type="OrthoDB" id="9806486at2"/>
<dbReference type="Gene3D" id="2.120.10.90">
    <property type="entry name" value="DNA gyrase/topoisomerase IV, subunit A, C-terminal"/>
    <property type="match status" value="1"/>
</dbReference>
<dbReference type="CDD" id="cd00187">
    <property type="entry name" value="TOP4c"/>
    <property type="match status" value="1"/>
</dbReference>
<evidence type="ECO:0000256" key="2">
    <source>
        <dbReference type="ARBA" id="ARBA00008263"/>
    </source>
</evidence>
<dbReference type="GO" id="GO:0009330">
    <property type="term" value="C:DNA topoisomerase type II (double strand cut, ATP-hydrolyzing) complex"/>
    <property type="evidence" value="ECO:0007669"/>
    <property type="project" value="TreeGrafter"/>
</dbReference>
<evidence type="ECO:0000256" key="6">
    <source>
        <dbReference type="ARBA" id="ARBA00023235"/>
    </source>
</evidence>
<evidence type="ECO:0000313" key="9">
    <source>
        <dbReference type="EMBL" id="ETZ07086.1"/>
    </source>
</evidence>
<proteinExistence type="inferred from homology"/>
<dbReference type="SUPFAM" id="SSF101904">
    <property type="entry name" value="GyrA/ParC C-terminal domain-like"/>
    <property type="match status" value="1"/>
</dbReference>
<dbReference type="FunFam" id="3.30.1360.40:FF:000002">
    <property type="entry name" value="DNA gyrase subunit A"/>
    <property type="match status" value="1"/>
</dbReference>
<dbReference type="PANTHER" id="PTHR43493">
    <property type="entry name" value="DNA GYRASE/TOPOISOMERASE SUBUNIT A"/>
    <property type="match status" value="1"/>
</dbReference>
<dbReference type="SUPFAM" id="SSF56719">
    <property type="entry name" value="Type II DNA topoisomerase"/>
    <property type="match status" value="1"/>
</dbReference>
<dbReference type="GO" id="GO:0005524">
    <property type="term" value="F:ATP binding"/>
    <property type="evidence" value="ECO:0007669"/>
    <property type="project" value="InterPro"/>
</dbReference>
<organism evidence="9 10">
    <name type="scientific">Holospora obtusa F1</name>
    <dbReference type="NCBI Taxonomy" id="1399147"/>
    <lineage>
        <taxon>Bacteria</taxon>
        <taxon>Pseudomonadati</taxon>
        <taxon>Pseudomonadota</taxon>
        <taxon>Alphaproteobacteria</taxon>
        <taxon>Holosporales</taxon>
        <taxon>Holosporaceae</taxon>
        <taxon>Holospora</taxon>
    </lineage>
</organism>
<dbReference type="InterPro" id="IPR002205">
    <property type="entry name" value="Topo_IIA_dom_A"/>
</dbReference>
<dbReference type="Proteomes" id="UP000019112">
    <property type="component" value="Unassembled WGS sequence"/>
</dbReference>
<accession>W6TDZ6</accession>
<dbReference type="InterPro" id="IPR035516">
    <property type="entry name" value="Gyrase/topoIV_suA_C"/>
</dbReference>
<dbReference type="InterPro" id="IPR013758">
    <property type="entry name" value="Topo_IIA_A/C_ab"/>
</dbReference>
<dbReference type="Gene3D" id="3.90.199.10">
    <property type="entry name" value="Topoisomerase II, domain 5"/>
    <property type="match status" value="1"/>
</dbReference>
<dbReference type="EC" id="5.6.2.2" evidence="3"/>
<keyword evidence="5 7" id="KW-0238">DNA-binding</keyword>
<dbReference type="GO" id="GO:0003677">
    <property type="term" value="F:DNA binding"/>
    <property type="evidence" value="ECO:0007669"/>
    <property type="project" value="UniProtKB-UniRule"/>
</dbReference>
<name>W6TDZ6_HOLOB</name>
<evidence type="ECO:0000256" key="7">
    <source>
        <dbReference type="PROSITE-ProRule" id="PRU01384"/>
    </source>
</evidence>
<evidence type="ECO:0000256" key="3">
    <source>
        <dbReference type="ARBA" id="ARBA00012895"/>
    </source>
</evidence>
<dbReference type="GO" id="GO:0003918">
    <property type="term" value="F:DNA topoisomerase type II (double strand cut, ATP-hydrolyzing) activity"/>
    <property type="evidence" value="ECO:0007669"/>
    <property type="project" value="UniProtKB-EC"/>
</dbReference>
<dbReference type="PANTHER" id="PTHR43493:SF5">
    <property type="entry name" value="DNA GYRASE SUBUNIT A, CHLOROPLASTIC_MITOCHONDRIAL"/>
    <property type="match status" value="1"/>
</dbReference>
<dbReference type="InterPro" id="IPR013760">
    <property type="entry name" value="Topo_IIA-like_dom_sf"/>
</dbReference>